<dbReference type="Gene3D" id="3.20.20.450">
    <property type="entry name" value="EAL domain"/>
    <property type="match status" value="1"/>
</dbReference>
<proteinExistence type="predicted"/>
<accession>I5AU21</accession>
<dbReference type="Gene3D" id="3.30.70.270">
    <property type="match status" value="1"/>
</dbReference>
<dbReference type="Pfam" id="PF00563">
    <property type="entry name" value="EAL"/>
    <property type="match status" value="1"/>
</dbReference>
<dbReference type="OrthoDB" id="1647636at2"/>
<feature type="domain" description="EAL" evidence="1">
    <location>
        <begin position="305"/>
        <end position="558"/>
    </location>
</feature>
<protein>
    <submittedName>
        <fullName evidence="2">EAL domain-containing protein</fullName>
    </submittedName>
</protein>
<dbReference type="InterPro" id="IPR035919">
    <property type="entry name" value="EAL_sf"/>
</dbReference>
<dbReference type="SUPFAM" id="SSF141868">
    <property type="entry name" value="EAL domain-like"/>
    <property type="match status" value="1"/>
</dbReference>
<dbReference type="CDD" id="cd01948">
    <property type="entry name" value="EAL"/>
    <property type="match status" value="1"/>
</dbReference>
<reference evidence="2 3" key="1">
    <citation type="submission" date="2010-08" db="EMBL/GenBank/DDBJ databases">
        <authorList>
            <consortium name="US DOE Joint Genome Institute (JGI-PGF)"/>
            <person name="Lucas S."/>
            <person name="Copeland A."/>
            <person name="Lapidus A."/>
            <person name="Cheng J.-F."/>
            <person name="Bruce D."/>
            <person name="Goodwin L."/>
            <person name="Pitluck S."/>
            <person name="Land M.L."/>
            <person name="Hauser L."/>
            <person name="Chang Y.-J."/>
            <person name="Anderson I.J."/>
            <person name="Johnson E."/>
            <person name="Mulhopadhyay B."/>
            <person name="Kyrpides N."/>
            <person name="Woyke T.J."/>
        </authorList>
    </citation>
    <scope>NUCLEOTIDE SEQUENCE [LARGE SCALE GENOMIC DNA]</scope>
    <source>
        <strain evidence="2 3">6</strain>
    </source>
</reference>
<sequence length="582" mass="66442">MQEKSVLNGHEFNIFVTTLLGEELSAQAAPKALAPYAEKHGIGRVEMEITLSVKMTSTTGEERHESIILYESPTGYVREHAWTKVYCASERGRIVTKVYPRPEVGSWTDTDVMTIDTITSVLILHVARANLLDRLQESSVTNYLTMLPNSGGYMDRVGEAFAEGKISDYNAYYFNLKGTGLLNVRYGPSECDWILRRYADHCRAFVEPDECIGHLGGDNFVAMIRKDREAEFEAFLSGTETYAVVGETRVPITIRSTCGMMRMDETLPGPWMVMAGIAVALNYARKHNLNLAELTPQMMAQANRQKEIQQRFNYALRNRDFETYYQLKVDIRNNRIVGTEVLSRWRLGNDIIGPSEYIPVLEQAGMVEELDLYVLEEACRNLRKWKQMGRDIVPMSVNFSRRDLCDPRLADKIIEVIRRYQVDRNDILIEITETTSEREKAMMLAFLREMDEYQIATSIDDFGTGYSSLSALRDYPVSEIKIDRSFINHPSLKDKDKAIIGSIIDMANRLHVDVITEGVENMEQVELLKDLGCNRAQGFLYGRPLPKEKFEKMLEQKYIEINSGTVQEPVVKEKILKGTYPS</sequence>
<dbReference type="InterPro" id="IPR043128">
    <property type="entry name" value="Rev_trsase/Diguanyl_cyclase"/>
</dbReference>
<dbReference type="InterPro" id="IPR029787">
    <property type="entry name" value="Nucleotide_cyclase"/>
</dbReference>
<dbReference type="PANTHER" id="PTHR33121">
    <property type="entry name" value="CYCLIC DI-GMP PHOSPHODIESTERASE PDEF"/>
    <property type="match status" value="1"/>
</dbReference>
<dbReference type="EMBL" id="CM001487">
    <property type="protein sequence ID" value="EIM57294.1"/>
    <property type="molecule type" value="Genomic_DNA"/>
</dbReference>
<dbReference type="Proteomes" id="UP000005753">
    <property type="component" value="Chromosome"/>
</dbReference>
<reference evidence="2 3" key="2">
    <citation type="submission" date="2012-02" db="EMBL/GenBank/DDBJ databases">
        <title>Improved High-Quality Draft sequence of Eubacterium cellulosolvens 6.</title>
        <authorList>
            <consortium name="US DOE Joint Genome Institute"/>
            <person name="Lucas S."/>
            <person name="Han J."/>
            <person name="Lapidus A."/>
            <person name="Cheng J.-F."/>
            <person name="Goodwin L."/>
            <person name="Pitluck S."/>
            <person name="Peters L."/>
            <person name="Mikhailova N."/>
            <person name="Gu W."/>
            <person name="Detter J.C."/>
            <person name="Han C."/>
            <person name="Tapia R."/>
            <person name="Land M."/>
            <person name="Hauser L."/>
            <person name="Kyrpides N."/>
            <person name="Ivanova N."/>
            <person name="Pagani I."/>
            <person name="Johnson E."/>
            <person name="Mukhopadhyay B."/>
            <person name="Anderson I."/>
            <person name="Woyke T."/>
        </authorList>
    </citation>
    <scope>NUCLEOTIDE SEQUENCE [LARGE SCALE GENOMIC DNA]</scope>
    <source>
        <strain evidence="2 3">6</strain>
    </source>
</reference>
<dbReference type="SUPFAM" id="SSF55073">
    <property type="entry name" value="Nucleotide cyclase"/>
    <property type="match status" value="1"/>
</dbReference>
<dbReference type="InterPro" id="IPR001633">
    <property type="entry name" value="EAL_dom"/>
</dbReference>
<dbReference type="InterPro" id="IPR050706">
    <property type="entry name" value="Cyclic-di-GMP_PDE-like"/>
</dbReference>
<evidence type="ECO:0000313" key="2">
    <source>
        <dbReference type="EMBL" id="EIM57294.1"/>
    </source>
</evidence>
<dbReference type="SMART" id="SM00052">
    <property type="entry name" value="EAL"/>
    <property type="match status" value="1"/>
</dbReference>
<dbReference type="GO" id="GO:0071111">
    <property type="term" value="F:cyclic-guanylate-specific phosphodiesterase activity"/>
    <property type="evidence" value="ECO:0007669"/>
    <property type="project" value="InterPro"/>
</dbReference>
<evidence type="ECO:0000259" key="1">
    <source>
        <dbReference type="PROSITE" id="PS50883"/>
    </source>
</evidence>
<keyword evidence="3" id="KW-1185">Reference proteome</keyword>
<dbReference type="STRING" id="633697.EubceDRAFT1_1499"/>
<dbReference type="eggNOG" id="COG5001">
    <property type="taxonomic scope" value="Bacteria"/>
</dbReference>
<evidence type="ECO:0000313" key="3">
    <source>
        <dbReference type="Proteomes" id="UP000005753"/>
    </source>
</evidence>
<organism evidence="2 3">
    <name type="scientific">Eubacterium cellulosolvens (strain ATCC 43171 / JCM 9499 / 6)</name>
    <name type="common">Cillobacterium cellulosolvens</name>
    <dbReference type="NCBI Taxonomy" id="633697"/>
    <lineage>
        <taxon>Bacteria</taxon>
        <taxon>Bacillati</taxon>
        <taxon>Bacillota</taxon>
        <taxon>Clostridia</taxon>
        <taxon>Eubacteriales</taxon>
        <taxon>Eubacteriaceae</taxon>
        <taxon>Eubacterium</taxon>
    </lineage>
</organism>
<dbReference type="AlphaFoldDB" id="I5AU21"/>
<dbReference type="PANTHER" id="PTHR33121:SF70">
    <property type="entry name" value="SIGNALING PROTEIN YKOW"/>
    <property type="match status" value="1"/>
</dbReference>
<dbReference type="HOGENOM" id="CLU_000445_70_50_9"/>
<gene>
    <name evidence="2" type="ORF">EubceDRAFT1_1499</name>
</gene>
<dbReference type="PROSITE" id="PS50883">
    <property type="entry name" value="EAL"/>
    <property type="match status" value="1"/>
</dbReference>
<name>I5AU21_EUBC6</name>